<sequence>MISVIEPLKGDEIAPLTIQLPYCNSFPPPKLQVFFQATDMGHPYNTASARIILTATARKSSEKESNRKPRLLNQHHWSRLPISDADNVGETIGLIEAEDPDGDQLWWTITAGNLNSTFAIRFILTLLTHYRISESLQRMMIAYFDRFQEIR</sequence>
<name>A0A914RUF4_PAREQ</name>
<reference evidence="2" key="1">
    <citation type="submission" date="2022-11" db="UniProtKB">
        <authorList>
            <consortium name="WormBaseParasite"/>
        </authorList>
    </citation>
    <scope>IDENTIFICATION</scope>
</reference>
<keyword evidence="1" id="KW-1185">Reference proteome</keyword>
<evidence type="ECO:0000313" key="1">
    <source>
        <dbReference type="Proteomes" id="UP000887564"/>
    </source>
</evidence>
<dbReference type="AlphaFoldDB" id="A0A914RUF4"/>
<evidence type="ECO:0000313" key="2">
    <source>
        <dbReference type="WBParaSite" id="PEQ_0000847801-mRNA-1"/>
    </source>
</evidence>
<protein>
    <submittedName>
        <fullName evidence="2">Anaphase-promoting complex subunit 1</fullName>
    </submittedName>
</protein>
<dbReference type="WBParaSite" id="PEQ_0000847801-mRNA-1">
    <property type="protein sequence ID" value="PEQ_0000847801-mRNA-1"/>
    <property type="gene ID" value="PEQ_0000847801"/>
</dbReference>
<proteinExistence type="predicted"/>
<dbReference type="Proteomes" id="UP000887564">
    <property type="component" value="Unplaced"/>
</dbReference>
<accession>A0A914RUF4</accession>
<organism evidence="1 2">
    <name type="scientific">Parascaris equorum</name>
    <name type="common">Equine roundworm</name>
    <dbReference type="NCBI Taxonomy" id="6256"/>
    <lineage>
        <taxon>Eukaryota</taxon>
        <taxon>Metazoa</taxon>
        <taxon>Ecdysozoa</taxon>
        <taxon>Nematoda</taxon>
        <taxon>Chromadorea</taxon>
        <taxon>Rhabditida</taxon>
        <taxon>Spirurina</taxon>
        <taxon>Ascaridomorpha</taxon>
        <taxon>Ascaridoidea</taxon>
        <taxon>Ascarididae</taxon>
        <taxon>Parascaris</taxon>
    </lineage>
</organism>